<feature type="transmembrane region" description="Helical" evidence="1">
    <location>
        <begin position="66"/>
        <end position="90"/>
    </location>
</feature>
<dbReference type="GO" id="GO:0000271">
    <property type="term" value="P:polysaccharide biosynthetic process"/>
    <property type="evidence" value="ECO:0007669"/>
    <property type="project" value="TreeGrafter"/>
</dbReference>
<feature type="domain" description="Acyltransferase 3" evidence="2">
    <location>
        <begin position="40"/>
        <end position="341"/>
    </location>
</feature>
<dbReference type="EMBL" id="SHMC01000003">
    <property type="protein sequence ID" value="TAA25559.1"/>
    <property type="molecule type" value="Genomic_DNA"/>
</dbReference>
<keyword evidence="1" id="KW-1133">Transmembrane helix</keyword>
<gene>
    <name evidence="3" type="ORF">EA660_08920</name>
</gene>
<dbReference type="PANTHER" id="PTHR23028:SF131">
    <property type="entry name" value="BLR2367 PROTEIN"/>
    <property type="match status" value="1"/>
</dbReference>
<dbReference type="AlphaFoldDB" id="A0A4Q8LB40"/>
<feature type="transmembrane region" description="Helical" evidence="1">
    <location>
        <begin position="214"/>
        <end position="231"/>
    </location>
</feature>
<keyword evidence="1" id="KW-0812">Transmembrane</keyword>
<feature type="transmembrane region" description="Helical" evidence="1">
    <location>
        <begin position="263"/>
        <end position="284"/>
    </location>
</feature>
<feature type="transmembrane region" description="Helical" evidence="1">
    <location>
        <begin position="296"/>
        <end position="316"/>
    </location>
</feature>
<dbReference type="GO" id="GO:0016747">
    <property type="term" value="F:acyltransferase activity, transferring groups other than amino-acyl groups"/>
    <property type="evidence" value="ECO:0007669"/>
    <property type="project" value="InterPro"/>
</dbReference>
<feature type="transmembrane region" description="Helical" evidence="1">
    <location>
        <begin position="155"/>
        <end position="177"/>
    </location>
</feature>
<keyword evidence="3" id="KW-0808">Transferase</keyword>
<reference evidence="3 4" key="1">
    <citation type="submission" date="2019-02" db="EMBL/GenBank/DDBJ databases">
        <title>WGS of Pseudoxanthomonas species novum from clinical isolates.</title>
        <authorList>
            <person name="Bernier A.-M."/>
            <person name="Bernard K."/>
            <person name="Vachon A."/>
        </authorList>
    </citation>
    <scope>NUCLEOTIDE SEQUENCE [LARGE SCALE GENOMIC DNA]</scope>
    <source>
        <strain evidence="3 4">NML171200</strain>
    </source>
</reference>
<feature type="transmembrane region" description="Helical" evidence="1">
    <location>
        <begin position="328"/>
        <end position="349"/>
    </location>
</feature>
<feature type="transmembrane region" description="Helical" evidence="1">
    <location>
        <begin position="184"/>
        <end position="202"/>
    </location>
</feature>
<feature type="transmembrane region" description="Helical" evidence="1">
    <location>
        <begin position="238"/>
        <end position="257"/>
    </location>
</feature>
<protein>
    <submittedName>
        <fullName evidence="3">Acyltransferase</fullName>
    </submittedName>
</protein>
<dbReference type="PANTHER" id="PTHR23028">
    <property type="entry name" value="ACETYLTRANSFERASE"/>
    <property type="match status" value="1"/>
</dbReference>
<dbReference type="Pfam" id="PF01757">
    <property type="entry name" value="Acyl_transf_3"/>
    <property type="match status" value="1"/>
</dbReference>
<evidence type="ECO:0000313" key="3">
    <source>
        <dbReference type="EMBL" id="TAA25559.1"/>
    </source>
</evidence>
<dbReference type="OrthoDB" id="9767863at2"/>
<dbReference type="GO" id="GO:0016020">
    <property type="term" value="C:membrane"/>
    <property type="evidence" value="ECO:0007669"/>
    <property type="project" value="TreeGrafter"/>
</dbReference>
<name>A0A4Q8LB40_9GAMM</name>
<keyword evidence="3" id="KW-0012">Acyltransferase</keyword>
<evidence type="ECO:0000313" key="4">
    <source>
        <dbReference type="Proteomes" id="UP000292627"/>
    </source>
</evidence>
<dbReference type="InterPro" id="IPR002656">
    <property type="entry name" value="Acyl_transf_3_dom"/>
</dbReference>
<comment type="caution">
    <text evidence="3">The sequence shown here is derived from an EMBL/GenBank/DDBJ whole genome shotgun (WGS) entry which is preliminary data.</text>
</comment>
<feature type="transmembrane region" description="Helical" evidence="1">
    <location>
        <begin position="102"/>
        <end position="120"/>
    </location>
</feature>
<evidence type="ECO:0000256" key="1">
    <source>
        <dbReference type="SAM" id="Phobius"/>
    </source>
</evidence>
<organism evidence="3 4">
    <name type="scientific">Pseudoxanthomonas winnipegensis</name>
    <dbReference type="NCBI Taxonomy" id="2480810"/>
    <lineage>
        <taxon>Bacteria</taxon>
        <taxon>Pseudomonadati</taxon>
        <taxon>Pseudomonadota</taxon>
        <taxon>Gammaproteobacteria</taxon>
        <taxon>Lysobacterales</taxon>
        <taxon>Lysobacteraceae</taxon>
        <taxon>Pseudoxanthomonas</taxon>
    </lineage>
</organism>
<dbReference type="Proteomes" id="UP000292627">
    <property type="component" value="Unassembled WGS sequence"/>
</dbReference>
<keyword evidence="1" id="KW-0472">Membrane</keyword>
<dbReference type="InterPro" id="IPR050879">
    <property type="entry name" value="Acyltransferase_3"/>
</dbReference>
<evidence type="ECO:0000259" key="2">
    <source>
        <dbReference type="Pfam" id="PF01757"/>
    </source>
</evidence>
<sequence>MGTGPLPVRRVSFSRSCPTRASSGASRMGSDKDRLTVIQSLRAVAALMVVLHHARNPIPWLWNPLAHYEAFASGVDIFFVISGLIMYAAARDERWGEFIGKRVIRVVPMYWIATFALLAIEVARHLAPLDATQLSHLLRSLLFIPHESPDKPGQLYPLLAVGWTLNYEMFFYALFCIGIVLRRVVAVPTALILALVAAGALGDLHGPLARTYTSPLLLEFLCGLWLGVLYCRGHADRLPGWLLPAGFVGLLLVPTVSGEGLALAGRIACGVAVVAGAIGLGARAPRHALLERLGDASYSIYLTHTVVALLLVQAMWARIPLQGPLQLAGYLLTALGVSALVGLASYRGLERPLTHWLRRAWTERMARRKSASSGAAAESR</sequence>
<proteinExistence type="predicted"/>
<accession>A0A4Q8LB40</accession>